<keyword evidence="15" id="KW-1185">Reference proteome</keyword>
<dbReference type="GO" id="GO:0016705">
    <property type="term" value="F:oxidoreductase activity, acting on paired donors, with incorporation or reduction of molecular oxygen"/>
    <property type="evidence" value="ECO:0007669"/>
    <property type="project" value="InterPro"/>
</dbReference>
<proteinExistence type="inferred from homology"/>
<dbReference type="InterPro" id="IPR002403">
    <property type="entry name" value="Cyt_P450_E_grp-IV"/>
</dbReference>
<evidence type="ECO:0000313" key="14">
    <source>
        <dbReference type="EMBL" id="KAJ7942626.1"/>
    </source>
</evidence>
<dbReference type="GO" id="GO:0020037">
    <property type="term" value="F:heme binding"/>
    <property type="evidence" value="ECO:0007669"/>
    <property type="project" value="InterPro"/>
</dbReference>
<comment type="similarity">
    <text evidence="3 13">Belongs to the cytochrome P450 family.</text>
</comment>
<dbReference type="KEGG" id="qsa:O6P43_032271"/>
<dbReference type="Proteomes" id="UP001163823">
    <property type="component" value="Chromosome 14"/>
</dbReference>
<dbReference type="PRINTS" id="PR00385">
    <property type="entry name" value="P450"/>
</dbReference>
<keyword evidence="4 12" id="KW-0349">Heme</keyword>
<evidence type="ECO:0000256" key="9">
    <source>
        <dbReference type="ARBA" id="ARBA00023004"/>
    </source>
</evidence>
<gene>
    <name evidence="14" type="ORF">O6P43_032271</name>
</gene>
<protein>
    <submittedName>
        <fullName evidence="14">Cytochrome P450</fullName>
    </submittedName>
</protein>
<dbReference type="PANTHER" id="PTHR47953">
    <property type="entry name" value="OS08G0105600 PROTEIN"/>
    <property type="match status" value="1"/>
</dbReference>
<dbReference type="InterPro" id="IPR001128">
    <property type="entry name" value="Cyt_P450"/>
</dbReference>
<keyword evidence="7" id="KW-1133">Transmembrane helix</keyword>
<evidence type="ECO:0000256" key="12">
    <source>
        <dbReference type="PIRSR" id="PIRSR602403-1"/>
    </source>
</evidence>
<dbReference type="EMBL" id="JARAOO010000014">
    <property type="protein sequence ID" value="KAJ7942626.1"/>
    <property type="molecule type" value="Genomic_DNA"/>
</dbReference>
<name>A0AAD7P5B0_QUISA</name>
<comment type="subcellular location">
    <subcellularLocation>
        <location evidence="2">Membrane</location>
        <topology evidence="2">Single-pass membrane protein</topology>
    </subcellularLocation>
</comment>
<comment type="cofactor">
    <cofactor evidence="1 12">
        <name>heme</name>
        <dbReference type="ChEBI" id="CHEBI:30413"/>
    </cofactor>
</comment>
<dbReference type="SUPFAM" id="SSF48264">
    <property type="entry name" value="Cytochrome P450"/>
    <property type="match status" value="2"/>
</dbReference>
<dbReference type="PRINTS" id="PR00465">
    <property type="entry name" value="EP450IV"/>
</dbReference>
<keyword evidence="9 12" id="KW-0408">Iron</keyword>
<reference evidence="14" key="1">
    <citation type="journal article" date="2023" name="Science">
        <title>Elucidation of the pathway for biosynthesis of saponin adjuvants from the soapbark tree.</title>
        <authorList>
            <person name="Reed J."/>
            <person name="Orme A."/>
            <person name="El-Demerdash A."/>
            <person name="Owen C."/>
            <person name="Martin L.B.B."/>
            <person name="Misra R.C."/>
            <person name="Kikuchi S."/>
            <person name="Rejzek M."/>
            <person name="Martin A.C."/>
            <person name="Harkess A."/>
            <person name="Leebens-Mack J."/>
            <person name="Louveau T."/>
            <person name="Stephenson M.J."/>
            <person name="Osbourn A."/>
        </authorList>
    </citation>
    <scope>NUCLEOTIDE SEQUENCE</scope>
    <source>
        <strain evidence="14">S10</strain>
    </source>
</reference>
<evidence type="ECO:0000256" key="5">
    <source>
        <dbReference type="ARBA" id="ARBA00022692"/>
    </source>
</evidence>
<dbReference type="PROSITE" id="PS00086">
    <property type="entry name" value="CYTOCHROME_P450"/>
    <property type="match status" value="1"/>
</dbReference>
<evidence type="ECO:0000256" key="4">
    <source>
        <dbReference type="ARBA" id="ARBA00022617"/>
    </source>
</evidence>
<dbReference type="FunFam" id="1.10.630.10:FF:000126">
    <property type="entry name" value="Predicted protein"/>
    <property type="match status" value="1"/>
</dbReference>
<accession>A0AAD7P5B0</accession>
<evidence type="ECO:0000256" key="7">
    <source>
        <dbReference type="ARBA" id="ARBA00022989"/>
    </source>
</evidence>
<keyword evidence="5" id="KW-0812">Transmembrane</keyword>
<keyword evidence="11" id="KW-0472">Membrane</keyword>
<dbReference type="PANTHER" id="PTHR47953:SF19">
    <property type="entry name" value="OS06G0641600 PROTEIN"/>
    <property type="match status" value="1"/>
</dbReference>
<evidence type="ECO:0000313" key="15">
    <source>
        <dbReference type="Proteomes" id="UP001163823"/>
    </source>
</evidence>
<dbReference type="InterPro" id="IPR017972">
    <property type="entry name" value="Cyt_P450_CS"/>
</dbReference>
<keyword evidence="6 12" id="KW-0479">Metal-binding</keyword>
<evidence type="ECO:0000256" key="13">
    <source>
        <dbReference type="RuleBase" id="RU000461"/>
    </source>
</evidence>
<dbReference type="AlphaFoldDB" id="A0AAD7P5B0"/>
<evidence type="ECO:0000256" key="11">
    <source>
        <dbReference type="ARBA" id="ARBA00023136"/>
    </source>
</evidence>
<dbReference type="Pfam" id="PF00067">
    <property type="entry name" value="p450"/>
    <property type="match status" value="3"/>
</dbReference>
<evidence type="ECO:0000256" key="6">
    <source>
        <dbReference type="ARBA" id="ARBA00022723"/>
    </source>
</evidence>
<dbReference type="InterPro" id="IPR036396">
    <property type="entry name" value="Cyt_P450_sf"/>
</dbReference>
<keyword evidence="8 13" id="KW-0560">Oxidoreductase</keyword>
<sequence>MKTQDCTIELLTPKHVQSFQSIKEEEVSSLIDTISSHEGSVINLSDLVTSLTNGIVSRSAFGKKSRDGDAFVSALEASLQLAAGLCIADLYPSIKVLQLITGIKQKMEKIHKNFDRILENIISEHKETKLMNKSSTVEAEEILLEKAERCEINGYEIPAKTRVIINAWAIGRDPNYWTEAEKFKPERFLDNPIDYKGGDFEFIPFGAGRRICPGMTFGMANVELPLAKLLYHFDWKLPSGMKPQDFDMSESQVSGVTLKRNVSRAAFGKKSRDGDSFVSALEAALQLAAGFCIADLYPSIKVFQLITEVKQKMEKIHKKFDRILENIISEHKEIKLMNKSNTVAAEENLLGVLLKFQANNGLELPLTDNNVKAVILDMFSAGTKTSSTTVVWAMSEILNKPKVIEEAQTKLRRVFDKKGYVDEANFDQLKYLKSVVKETMRLHPPLPLILPRESRERYEINGY</sequence>
<evidence type="ECO:0000256" key="10">
    <source>
        <dbReference type="ARBA" id="ARBA00023033"/>
    </source>
</evidence>
<organism evidence="14 15">
    <name type="scientific">Quillaja saponaria</name>
    <name type="common">Soap bark tree</name>
    <dbReference type="NCBI Taxonomy" id="32244"/>
    <lineage>
        <taxon>Eukaryota</taxon>
        <taxon>Viridiplantae</taxon>
        <taxon>Streptophyta</taxon>
        <taxon>Embryophyta</taxon>
        <taxon>Tracheophyta</taxon>
        <taxon>Spermatophyta</taxon>
        <taxon>Magnoliopsida</taxon>
        <taxon>eudicotyledons</taxon>
        <taxon>Gunneridae</taxon>
        <taxon>Pentapetalae</taxon>
        <taxon>rosids</taxon>
        <taxon>fabids</taxon>
        <taxon>Fabales</taxon>
        <taxon>Quillajaceae</taxon>
        <taxon>Quillaja</taxon>
    </lineage>
</organism>
<feature type="binding site" description="axial binding residue" evidence="12">
    <location>
        <position position="212"/>
    </location>
    <ligand>
        <name>heme</name>
        <dbReference type="ChEBI" id="CHEBI:30413"/>
    </ligand>
    <ligandPart>
        <name>Fe</name>
        <dbReference type="ChEBI" id="CHEBI:18248"/>
    </ligandPart>
</feature>
<evidence type="ECO:0000256" key="8">
    <source>
        <dbReference type="ARBA" id="ARBA00023002"/>
    </source>
</evidence>
<keyword evidence="10 13" id="KW-0503">Monooxygenase</keyword>
<evidence type="ECO:0000256" key="2">
    <source>
        <dbReference type="ARBA" id="ARBA00004167"/>
    </source>
</evidence>
<evidence type="ECO:0000256" key="3">
    <source>
        <dbReference type="ARBA" id="ARBA00010617"/>
    </source>
</evidence>
<dbReference type="GO" id="GO:0004497">
    <property type="term" value="F:monooxygenase activity"/>
    <property type="evidence" value="ECO:0007669"/>
    <property type="project" value="UniProtKB-KW"/>
</dbReference>
<dbReference type="InterPro" id="IPR052306">
    <property type="entry name" value="CYP450_71D"/>
</dbReference>
<comment type="caution">
    <text evidence="14">The sequence shown here is derived from an EMBL/GenBank/DDBJ whole genome shotgun (WGS) entry which is preliminary data.</text>
</comment>
<dbReference type="GO" id="GO:0016020">
    <property type="term" value="C:membrane"/>
    <property type="evidence" value="ECO:0007669"/>
    <property type="project" value="UniProtKB-SubCell"/>
</dbReference>
<dbReference type="GO" id="GO:0005506">
    <property type="term" value="F:iron ion binding"/>
    <property type="evidence" value="ECO:0007669"/>
    <property type="project" value="InterPro"/>
</dbReference>
<dbReference type="Gene3D" id="1.10.630.10">
    <property type="entry name" value="Cytochrome P450"/>
    <property type="match status" value="3"/>
</dbReference>
<evidence type="ECO:0000256" key="1">
    <source>
        <dbReference type="ARBA" id="ARBA00001971"/>
    </source>
</evidence>